<evidence type="ECO:0000256" key="2">
    <source>
        <dbReference type="SAM" id="SignalP"/>
    </source>
</evidence>
<dbReference type="PANTHER" id="PTHR34216">
    <property type="match status" value="1"/>
</dbReference>
<gene>
    <name evidence="4" type="primary">pgaB</name>
    <name evidence="4" type="ORF">FOZ76_03710</name>
</gene>
<feature type="chain" id="PRO_5021797562" evidence="2">
    <location>
        <begin position="23"/>
        <end position="692"/>
    </location>
</feature>
<dbReference type="SUPFAM" id="SSF88713">
    <property type="entry name" value="Glycoside hydrolase/deacetylase"/>
    <property type="match status" value="1"/>
</dbReference>
<keyword evidence="1 2" id="KW-0732">Signal</keyword>
<protein>
    <submittedName>
        <fullName evidence="4">Poly-beta-1,6-N-acetyl-D-glucosamine N-deacetylase PgaB</fullName>
    </submittedName>
</protein>
<dbReference type="InterPro" id="IPR011330">
    <property type="entry name" value="Glyco_hydro/deAcase_b/a-brl"/>
</dbReference>
<dbReference type="RefSeq" id="WP_143946790.1">
    <property type="nucleotide sequence ID" value="NZ_BAABMB010000004.1"/>
</dbReference>
<dbReference type="PANTHER" id="PTHR34216:SF7">
    <property type="entry name" value="POLY-BETA-1,6-N-ACETYL-D-GLUCOSAMINE N-DEACETYLASE"/>
    <property type="match status" value="1"/>
</dbReference>
<evidence type="ECO:0000313" key="5">
    <source>
        <dbReference type="Proteomes" id="UP000318405"/>
    </source>
</evidence>
<dbReference type="PROSITE" id="PS51677">
    <property type="entry name" value="NODB"/>
    <property type="match status" value="1"/>
</dbReference>
<evidence type="ECO:0000256" key="1">
    <source>
        <dbReference type="ARBA" id="ARBA00022729"/>
    </source>
</evidence>
<feature type="signal peptide" evidence="2">
    <location>
        <begin position="1"/>
        <end position="22"/>
    </location>
</feature>
<dbReference type="Proteomes" id="UP000318405">
    <property type="component" value="Unassembled WGS sequence"/>
</dbReference>
<dbReference type="Pfam" id="PF14883">
    <property type="entry name" value="GHL13"/>
    <property type="match status" value="1"/>
</dbReference>
<dbReference type="GO" id="GO:0005975">
    <property type="term" value="P:carbohydrate metabolic process"/>
    <property type="evidence" value="ECO:0007669"/>
    <property type="project" value="InterPro"/>
</dbReference>
<dbReference type="Gene3D" id="3.20.20.370">
    <property type="entry name" value="Glycoside hydrolase/deacetylase"/>
    <property type="match status" value="1"/>
</dbReference>
<dbReference type="GO" id="GO:0043708">
    <property type="term" value="P:cell adhesion involved in biofilm formation"/>
    <property type="evidence" value="ECO:0007669"/>
    <property type="project" value="InterPro"/>
</dbReference>
<accession>A0A556AYB6</accession>
<organism evidence="4 5">
    <name type="scientific">Verticiella sediminum</name>
    <dbReference type="NCBI Taxonomy" id="1247510"/>
    <lineage>
        <taxon>Bacteria</taxon>
        <taxon>Pseudomonadati</taxon>
        <taxon>Pseudomonadota</taxon>
        <taxon>Betaproteobacteria</taxon>
        <taxon>Burkholderiales</taxon>
        <taxon>Alcaligenaceae</taxon>
        <taxon>Verticiella</taxon>
    </lineage>
</organism>
<comment type="caution">
    <text evidence="4">The sequence shown here is derived from an EMBL/GenBank/DDBJ whole genome shotgun (WGS) entry which is preliminary data.</text>
</comment>
<dbReference type="OrthoDB" id="9814639at2"/>
<name>A0A556AYB6_9BURK</name>
<dbReference type="InterPro" id="IPR023854">
    <property type="entry name" value="PGA_deacetylase_PgaB"/>
</dbReference>
<feature type="domain" description="NodB homology" evidence="3">
    <location>
        <begin position="104"/>
        <end position="341"/>
    </location>
</feature>
<dbReference type="Gene3D" id="3.20.20.80">
    <property type="entry name" value="Glycosidases"/>
    <property type="match status" value="1"/>
</dbReference>
<dbReference type="InterPro" id="IPR051398">
    <property type="entry name" value="Polysacch_Deacetylase"/>
</dbReference>
<dbReference type="Pfam" id="PF01522">
    <property type="entry name" value="Polysacc_deac_1"/>
    <property type="match status" value="1"/>
</dbReference>
<reference evidence="4 5" key="1">
    <citation type="submission" date="2019-07" db="EMBL/GenBank/DDBJ databases">
        <title>Qingshengfaniella alkalisoli gen. nov., sp. nov., isolated from saline soil.</title>
        <authorList>
            <person name="Xu L."/>
            <person name="Huang X.-X."/>
            <person name="Sun J.-Q."/>
        </authorList>
    </citation>
    <scope>NUCLEOTIDE SEQUENCE [LARGE SCALE GENOMIC DNA]</scope>
    <source>
        <strain evidence="4 5">DSM 27279</strain>
    </source>
</reference>
<evidence type="ECO:0000313" key="4">
    <source>
        <dbReference type="EMBL" id="TSH97908.1"/>
    </source>
</evidence>
<dbReference type="NCBIfam" id="TIGR03938">
    <property type="entry name" value="deacetyl_PgaB"/>
    <property type="match status" value="1"/>
</dbReference>
<keyword evidence="5" id="KW-1185">Reference proteome</keyword>
<dbReference type="InterPro" id="IPR002509">
    <property type="entry name" value="NODB_dom"/>
</dbReference>
<sequence length="692" mass="78633">MRRYACLLLVFFSILMSPAAPAATWRMDFQPPPDPDDGQTFRILCLHDVRDGLRASFADFPDAFAIETRGLVDAFEWLRANDYHPISLDDVVQSRSGGKPLPPRAVLLTFDDGFASNYTHVFPLLKQFGYPAVFALVTSWVDLPADQPIALSAKLTVPRNTFLNWDQVREMAASPLVEFISHTHDLHRGVLSNPQGNERPAASTRIYDPVTRTYETDEEHRARVRADLAHSARLIAEHAGRAPRAIAWPYGAQNRDTDAAAAELGMGIMFTLRTGPNTPDLPLSQLRRSLVDYQFDVAKLQAALREPVWTEIEPAPVQRVVQVDLDYIYDPDPAQEDRNLSALIDRIRDLEPSAVYVQAFADPLGDGDIRSVYFPNRHMPMRADLFNRVSWQLRTRAEVSVYAWMPVLTFTLPEGHPVAGRTVQSVSRGPGERGVGSPTRLSPFDPQVREVIDEIYEDLAKNAWFEGILFHDDAVLDDTEDASPGALKVYESWGLPPDVQAIRASPELHDRWVRAKTRYLIDFTQEITRTVEGYQRGEVMRKARNLFAMPVMDPATERDFSQNLQDFLDSYDYVALMAMPRMENAEDPKRWLRMLVNNVRAADGLDRTIFELQSRDWRTGENVDSREMLTQMQQLRSLGAVHYGYYPDDFIGDHPNIEVLRPAMSLMGTLKVRRLSPQQNESREQALQALRR</sequence>
<dbReference type="AlphaFoldDB" id="A0A556AYB6"/>
<proteinExistence type="predicted"/>
<dbReference type="InterPro" id="IPR032772">
    <property type="entry name" value="PGA_deacetylase_PgaB_C"/>
</dbReference>
<evidence type="ECO:0000259" key="3">
    <source>
        <dbReference type="PROSITE" id="PS51677"/>
    </source>
</evidence>
<dbReference type="GO" id="GO:0016810">
    <property type="term" value="F:hydrolase activity, acting on carbon-nitrogen (but not peptide) bonds"/>
    <property type="evidence" value="ECO:0007669"/>
    <property type="project" value="InterPro"/>
</dbReference>
<dbReference type="EMBL" id="VLTJ01000007">
    <property type="protein sequence ID" value="TSH97908.1"/>
    <property type="molecule type" value="Genomic_DNA"/>
</dbReference>